<name>A0AC34F6J4_9BILA</name>
<dbReference type="Proteomes" id="UP000887579">
    <property type="component" value="Unplaced"/>
</dbReference>
<organism evidence="1 2">
    <name type="scientific">Panagrolaimus sp. ES5</name>
    <dbReference type="NCBI Taxonomy" id="591445"/>
    <lineage>
        <taxon>Eukaryota</taxon>
        <taxon>Metazoa</taxon>
        <taxon>Ecdysozoa</taxon>
        <taxon>Nematoda</taxon>
        <taxon>Chromadorea</taxon>
        <taxon>Rhabditida</taxon>
        <taxon>Tylenchina</taxon>
        <taxon>Panagrolaimomorpha</taxon>
        <taxon>Panagrolaimoidea</taxon>
        <taxon>Panagrolaimidae</taxon>
        <taxon>Panagrolaimus</taxon>
    </lineage>
</organism>
<sequence>MIRFNNAGEYVEVPTEPPTGPPPIGKLAKLKFYYDKYRLRHIAPIALLLIYSILGAYLFYIVEHDHEKELLKYRQHIKEHERIKKLNQIKLLRRRRGDTRGTSATPTSTAANSVYNLHILEEGRAQRKTGPDEYSVNTATLESPMQRLVSNGSENMSNRLDDDDDDDMESRLGDVVPDHPRMLILMFWLVIIGLSIVSMLLSVIQIKMEEWLYQLMIKMQKEYRRAIESGNPVDKERIIQEIIQKQPFFMREIAPHLISENQAEKLNQQAETFERITRVTNNKNIQTDNFEIISTHEIAISPIINEKNENDEDEENILQSYQSVPGIEVQTSEAAASESVHLVDAGTSVMSRKHYLVDEATSDQEEIFYDFNIQPDVTTSAPVQASLLSASADSISDATSLPMDPIRGYIDTDNSIQEDLFSLHDRSMQTDLAQFQLDEIALKLHDLQKENAQKASYVDRSAETSLREPTKASIGMRTDSISMETKEVQVNILPITEEKGIGTENISFSNQSMETEILPVSNRSMETANAGLWRGECSRSVQTAFDEDEGRDTLSPTEEEMGLESLKNKRRRFSNQKNAYGFEDTPYNEISIQCSIQANDTCDTSVQTLLSGGAFDDFNGLDTAGNGSGRISRSESTVTLYQDSFDVDGKPVNNKQKQDLIIQTDDSYLKIARRLDEYRTNRTQCLQAKLEKSRSISPSQAQQAKAAVLRRKHSLPVSVHRGKVSDFIAKHERGIHNPGTPEGRRKSIITIIDMRDKAC</sequence>
<reference evidence="2" key="1">
    <citation type="submission" date="2022-11" db="UniProtKB">
        <authorList>
            <consortium name="WormBaseParasite"/>
        </authorList>
    </citation>
    <scope>IDENTIFICATION</scope>
</reference>
<evidence type="ECO:0000313" key="1">
    <source>
        <dbReference type="Proteomes" id="UP000887579"/>
    </source>
</evidence>
<dbReference type="WBParaSite" id="ES5_v2.g12594.t1">
    <property type="protein sequence ID" value="ES5_v2.g12594.t1"/>
    <property type="gene ID" value="ES5_v2.g12594"/>
</dbReference>
<accession>A0AC34F6J4</accession>
<proteinExistence type="predicted"/>
<protein>
    <submittedName>
        <fullName evidence="2">Uncharacterized protein</fullName>
    </submittedName>
</protein>
<evidence type="ECO:0000313" key="2">
    <source>
        <dbReference type="WBParaSite" id="ES5_v2.g12594.t1"/>
    </source>
</evidence>